<keyword evidence="2" id="KW-1185">Reference proteome</keyword>
<proteinExistence type="predicted"/>
<evidence type="ECO:0000313" key="2">
    <source>
        <dbReference type="Proteomes" id="UP000595140"/>
    </source>
</evidence>
<organism evidence="1 2">
    <name type="scientific">Cuscuta campestris</name>
    <dbReference type="NCBI Taxonomy" id="132261"/>
    <lineage>
        <taxon>Eukaryota</taxon>
        <taxon>Viridiplantae</taxon>
        <taxon>Streptophyta</taxon>
        <taxon>Embryophyta</taxon>
        <taxon>Tracheophyta</taxon>
        <taxon>Spermatophyta</taxon>
        <taxon>Magnoliopsida</taxon>
        <taxon>eudicotyledons</taxon>
        <taxon>Gunneridae</taxon>
        <taxon>Pentapetalae</taxon>
        <taxon>asterids</taxon>
        <taxon>lamiids</taxon>
        <taxon>Solanales</taxon>
        <taxon>Convolvulaceae</taxon>
        <taxon>Cuscuteae</taxon>
        <taxon>Cuscuta</taxon>
        <taxon>Cuscuta subgen. Grammica</taxon>
        <taxon>Cuscuta sect. Cleistogrammica</taxon>
    </lineage>
</organism>
<accession>A0A484N7B5</accession>
<gene>
    <name evidence="1" type="ORF">CCAM_LOCUS38719</name>
</gene>
<evidence type="ECO:0000313" key="1">
    <source>
        <dbReference type="EMBL" id="VFQ96943.1"/>
    </source>
</evidence>
<dbReference type="AlphaFoldDB" id="A0A484N7B5"/>
<dbReference type="Proteomes" id="UP000595140">
    <property type="component" value="Unassembled WGS sequence"/>
</dbReference>
<sequence length="310" mass="34907">MPLVLCKSRIHSRGVKDEEEGLQTLHVWNPFLRVLGPAITLPPRFEDLEELQVGFGHSQGEFYILLISPLVEAESGEGLFTEVQFSRVCPQFGDQLWTVVRCPHLLLPGSVLCHQTTNSLNDETVLWSVRNGPKSWSVQGFSFTTKSFIASIPFPDWVGDGARNHPIVKVLAGRVFVYRAATGDGGDDDPIVVWSLGEDGNWDFQAQFDLVEDFVGEDDVIDEDYHPDVTDSFREVFAVTPGQDRLFVYTSDDHLMGFDPNTSAYFYFGERGNHLEAIDEVDSPELPDLRVASYHPSFIWPYTRFAGEDN</sequence>
<dbReference type="OrthoDB" id="1826247at2759"/>
<protein>
    <submittedName>
        <fullName evidence="1">Uncharacterized protein</fullName>
    </submittedName>
</protein>
<name>A0A484N7B5_9ASTE</name>
<reference evidence="1 2" key="1">
    <citation type="submission" date="2018-04" db="EMBL/GenBank/DDBJ databases">
        <authorList>
            <person name="Vogel A."/>
        </authorList>
    </citation>
    <scope>NUCLEOTIDE SEQUENCE [LARGE SCALE GENOMIC DNA]</scope>
</reference>
<dbReference type="EMBL" id="OOIL02006271">
    <property type="protein sequence ID" value="VFQ96943.1"/>
    <property type="molecule type" value="Genomic_DNA"/>
</dbReference>